<dbReference type="GO" id="GO:0034354">
    <property type="term" value="P:'de novo' NAD+ biosynthetic process from L-tryptophan"/>
    <property type="evidence" value="ECO:0007669"/>
    <property type="project" value="TreeGrafter"/>
</dbReference>
<dbReference type="GO" id="GO:0020037">
    <property type="term" value="F:heme binding"/>
    <property type="evidence" value="ECO:0007669"/>
    <property type="project" value="InterPro"/>
</dbReference>
<organism evidence="5 6">
    <name type="scientific">Hymenochirus boettgeri</name>
    <name type="common">Congo dwarf clawed frog</name>
    <dbReference type="NCBI Taxonomy" id="247094"/>
    <lineage>
        <taxon>Eukaryota</taxon>
        <taxon>Metazoa</taxon>
        <taxon>Chordata</taxon>
        <taxon>Craniata</taxon>
        <taxon>Vertebrata</taxon>
        <taxon>Euteleostomi</taxon>
        <taxon>Amphibia</taxon>
        <taxon>Batrachia</taxon>
        <taxon>Anura</taxon>
        <taxon>Pipoidea</taxon>
        <taxon>Pipidae</taxon>
        <taxon>Pipinae</taxon>
        <taxon>Hymenochirus</taxon>
    </lineage>
</organism>
<dbReference type="Pfam" id="PF01231">
    <property type="entry name" value="IDO"/>
    <property type="match status" value="1"/>
</dbReference>
<dbReference type="EMBL" id="JAACNH010013055">
    <property type="protein sequence ID" value="KAG8429126.1"/>
    <property type="molecule type" value="Genomic_DNA"/>
</dbReference>
<evidence type="ECO:0000256" key="1">
    <source>
        <dbReference type="ARBA" id="ARBA00007119"/>
    </source>
</evidence>
<reference evidence="5" key="1">
    <citation type="thesis" date="2020" institute="ProQuest LLC" country="789 East Eisenhower Parkway, Ann Arbor, MI, USA">
        <title>Comparative Genomics and Chromosome Evolution.</title>
        <authorList>
            <person name="Mudd A.B."/>
        </authorList>
    </citation>
    <scope>NUCLEOTIDE SEQUENCE</scope>
    <source>
        <strain evidence="5">Female2</strain>
        <tissue evidence="5">Blood</tissue>
    </source>
</reference>
<dbReference type="GO" id="GO:0046872">
    <property type="term" value="F:metal ion binding"/>
    <property type="evidence" value="ECO:0007669"/>
    <property type="project" value="UniProtKB-KW"/>
</dbReference>
<name>A0A8T2IG18_9PIPI</name>
<dbReference type="PANTHER" id="PTHR28657:SF4">
    <property type="entry name" value="INDOLEAMINE 2,3-DIOXYGENASE 2"/>
    <property type="match status" value="1"/>
</dbReference>
<dbReference type="PANTHER" id="PTHR28657">
    <property type="entry name" value="INDOLEAMINE 2,3-DIOXYGENASE"/>
    <property type="match status" value="1"/>
</dbReference>
<dbReference type="SUPFAM" id="SSF140959">
    <property type="entry name" value="Indolic compounds 2,3-dioxygenase-like"/>
    <property type="match status" value="1"/>
</dbReference>
<dbReference type="InterPro" id="IPR000898">
    <property type="entry name" value="Indolamine_dOase"/>
</dbReference>
<dbReference type="GO" id="GO:0004833">
    <property type="term" value="F:L-tryptophan 2,3-dioxygenase activity"/>
    <property type="evidence" value="ECO:0007669"/>
    <property type="project" value="TreeGrafter"/>
</dbReference>
<keyword evidence="6" id="KW-1185">Reference proteome</keyword>
<proteinExistence type="inferred from homology"/>
<dbReference type="Proteomes" id="UP000812440">
    <property type="component" value="Unassembled WGS sequence"/>
</dbReference>
<dbReference type="AlphaFoldDB" id="A0A8T2IG18"/>
<comment type="similarity">
    <text evidence="1">Belongs to the indoleamine 2,3-dioxygenase family.</text>
</comment>
<dbReference type="GO" id="GO:0019441">
    <property type="term" value="P:L-tryptophan catabolic process to kynurenine"/>
    <property type="evidence" value="ECO:0007669"/>
    <property type="project" value="InterPro"/>
</dbReference>
<dbReference type="GO" id="GO:0033754">
    <property type="term" value="F:indoleamine 2,3-dioxygenase activity"/>
    <property type="evidence" value="ECO:0007669"/>
    <property type="project" value="TreeGrafter"/>
</dbReference>
<dbReference type="OrthoDB" id="10262710at2759"/>
<comment type="caution">
    <text evidence="5">The sequence shown here is derived from an EMBL/GenBank/DDBJ whole genome shotgun (WGS) entry which is preliminary data.</text>
</comment>
<gene>
    <name evidence="5" type="ORF">GDO86_018254</name>
</gene>
<evidence type="ECO:0000256" key="3">
    <source>
        <dbReference type="ARBA" id="ARBA00023004"/>
    </source>
</evidence>
<sequence length="154" mass="16823">MPELTIQHLSGHRQHRLARLILGHIVMGYMWQDGEEGAVKVLPRNLAVPYYNVSEVLGMPPILVHADLVLANWRCKNPQGNLTTIVSLPGGESLQGFVLVTLMVEVAAIPGVKAVSQAINSLLSQDDQMLLQALKDINEAISSMSDALKLMYGK</sequence>
<evidence type="ECO:0000313" key="5">
    <source>
        <dbReference type="EMBL" id="KAG8429126.1"/>
    </source>
</evidence>
<keyword evidence="3" id="KW-0408">Iron</keyword>
<dbReference type="InterPro" id="IPR037217">
    <property type="entry name" value="Trp/Indoleamine_2_3_dOase-like"/>
</dbReference>
<dbReference type="GO" id="GO:0005737">
    <property type="term" value="C:cytoplasm"/>
    <property type="evidence" value="ECO:0007669"/>
    <property type="project" value="TreeGrafter"/>
</dbReference>
<dbReference type="Gene3D" id="1.20.58.480">
    <property type="match status" value="1"/>
</dbReference>
<protein>
    <submittedName>
        <fullName evidence="5">Uncharacterized protein</fullName>
    </submittedName>
</protein>
<evidence type="ECO:0000256" key="2">
    <source>
        <dbReference type="ARBA" id="ARBA00022723"/>
    </source>
</evidence>
<accession>A0A8T2IG18</accession>
<keyword evidence="4" id="KW-0823">Tryptophan catabolism</keyword>
<evidence type="ECO:0000256" key="4">
    <source>
        <dbReference type="ARBA" id="ARBA00023079"/>
    </source>
</evidence>
<evidence type="ECO:0000313" key="6">
    <source>
        <dbReference type="Proteomes" id="UP000812440"/>
    </source>
</evidence>
<keyword evidence="2" id="KW-0479">Metal-binding</keyword>